<gene>
    <name evidence="1" type="ORF">AUC70_13170</name>
</gene>
<organism evidence="1 2">
    <name type="scientific">Methyloceanibacter stevinii</name>
    <dbReference type="NCBI Taxonomy" id="1774970"/>
    <lineage>
        <taxon>Bacteria</taxon>
        <taxon>Pseudomonadati</taxon>
        <taxon>Pseudomonadota</taxon>
        <taxon>Alphaproteobacteria</taxon>
        <taxon>Hyphomicrobiales</taxon>
        <taxon>Hyphomicrobiaceae</taxon>
        <taxon>Methyloceanibacter</taxon>
    </lineage>
</organism>
<evidence type="ECO:0000313" key="1">
    <source>
        <dbReference type="EMBL" id="ODR97284.1"/>
    </source>
</evidence>
<dbReference type="EMBL" id="LPWE01000002">
    <property type="protein sequence ID" value="ODR97284.1"/>
    <property type="molecule type" value="Genomic_DNA"/>
</dbReference>
<dbReference type="AlphaFoldDB" id="A0A1E3VUS3"/>
<dbReference type="Proteomes" id="UP000094172">
    <property type="component" value="Unassembled WGS sequence"/>
</dbReference>
<accession>A0A1E3VUS3</accession>
<evidence type="ECO:0000313" key="2">
    <source>
        <dbReference type="Proteomes" id="UP000094172"/>
    </source>
</evidence>
<name>A0A1E3VUS3_9HYPH</name>
<comment type="caution">
    <text evidence="1">The sequence shown here is derived from an EMBL/GenBank/DDBJ whole genome shotgun (WGS) entry which is preliminary data.</text>
</comment>
<keyword evidence="2" id="KW-1185">Reference proteome</keyword>
<reference evidence="1 2" key="1">
    <citation type="journal article" date="2016" name="Environ. Microbiol.">
        <title>New Methyloceanibacter diversity from North Sea sediments includes methanotroph containing solely the soluble methane monooxygenase.</title>
        <authorList>
            <person name="Vekeman B."/>
            <person name="Kerckhof F.M."/>
            <person name="Cremers G."/>
            <person name="de Vos P."/>
            <person name="Vandamme P."/>
            <person name="Boon N."/>
            <person name="Op den Camp H.J."/>
            <person name="Heylen K."/>
        </authorList>
    </citation>
    <scope>NUCLEOTIDE SEQUENCE [LARGE SCALE GENOMIC DNA]</scope>
    <source>
        <strain evidence="1 2">R-67176</strain>
    </source>
</reference>
<proteinExistence type="predicted"/>
<sequence>MRHLPKLLGTTPQELADLSIEGRRILIARLARLARNSAHAGKAGHWSYDPNRHLAILGALRAERTALAAQPDGARDEATGPA</sequence>
<protein>
    <submittedName>
        <fullName evidence="1">Uncharacterized protein</fullName>
    </submittedName>
</protein>